<dbReference type="Proteomes" id="UP000298653">
    <property type="component" value="Chromosome"/>
</dbReference>
<dbReference type="InterPro" id="IPR053143">
    <property type="entry name" value="Arylsulfate_ST"/>
</dbReference>
<reference evidence="2 3" key="1">
    <citation type="submission" date="2019-05" db="EMBL/GenBank/DDBJ databases">
        <title>Complete genome sequencing of Anaerostipes rhamnosivorans.</title>
        <authorList>
            <person name="Bui T.P.N."/>
            <person name="de Vos W.M."/>
        </authorList>
    </citation>
    <scope>NUCLEOTIDE SEQUENCE [LARGE SCALE GENOMIC DNA]</scope>
    <source>
        <strain evidence="2 3">1y2</strain>
    </source>
</reference>
<dbReference type="InterPro" id="IPR010262">
    <property type="entry name" value="Arylsulfotransferase_bact"/>
</dbReference>
<dbReference type="InterPro" id="IPR011048">
    <property type="entry name" value="Haem_d1_sf"/>
</dbReference>
<evidence type="ECO:0000313" key="2">
    <source>
        <dbReference type="EMBL" id="QCP34720.1"/>
    </source>
</evidence>
<dbReference type="GO" id="GO:0004062">
    <property type="term" value="F:aryl sulfotransferase activity"/>
    <property type="evidence" value="ECO:0007669"/>
    <property type="project" value="InterPro"/>
</dbReference>
<dbReference type="Pfam" id="PF17425">
    <property type="entry name" value="Arylsulfotran_N"/>
    <property type="match status" value="1"/>
</dbReference>
<dbReference type="EMBL" id="CP040058">
    <property type="protein sequence ID" value="QCP34720.1"/>
    <property type="molecule type" value="Genomic_DNA"/>
</dbReference>
<dbReference type="InterPro" id="IPR038477">
    <property type="entry name" value="ASST_N_sf"/>
</dbReference>
<evidence type="ECO:0000313" key="3">
    <source>
        <dbReference type="Proteomes" id="UP000298653"/>
    </source>
</evidence>
<dbReference type="Pfam" id="PF05935">
    <property type="entry name" value="Arylsulfotrans"/>
    <property type="match status" value="1"/>
</dbReference>
<dbReference type="PANTHER" id="PTHR35340:SF5">
    <property type="entry name" value="ASST-DOMAIN-CONTAINING PROTEIN"/>
    <property type="match status" value="1"/>
</dbReference>
<dbReference type="RefSeq" id="WP_137328222.1">
    <property type="nucleotide sequence ID" value="NZ_CP040058.1"/>
</dbReference>
<organism evidence="2 3">
    <name type="scientific">Anaerostipes rhamnosivorans</name>
    <dbReference type="NCBI Taxonomy" id="1229621"/>
    <lineage>
        <taxon>Bacteria</taxon>
        <taxon>Bacillati</taxon>
        <taxon>Bacillota</taxon>
        <taxon>Clostridia</taxon>
        <taxon>Lachnospirales</taxon>
        <taxon>Lachnospiraceae</taxon>
        <taxon>Anaerostipes</taxon>
    </lineage>
</organism>
<feature type="domain" description="Arylsulfotransferase N-terminal" evidence="1">
    <location>
        <begin position="81"/>
        <end position="166"/>
    </location>
</feature>
<dbReference type="PANTHER" id="PTHR35340">
    <property type="entry name" value="PQQ ENZYME REPEAT PROTEIN-RELATED"/>
    <property type="match status" value="1"/>
</dbReference>
<dbReference type="AlphaFoldDB" id="A0A4V1EG37"/>
<dbReference type="OrthoDB" id="1769548at2"/>
<gene>
    <name evidence="2" type="ORF">AR1Y2_1266</name>
</gene>
<accession>A0A4V1EG37</accession>
<protein>
    <recommendedName>
        <fullName evidence="1">Arylsulfotransferase N-terminal domain-containing protein</fullName>
    </recommendedName>
</protein>
<name>A0A4V1EG37_9FIRM</name>
<dbReference type="Gene3D" id="2.60.40.3100">
    <property type="entry name" value="Arylsulphate sulphotransferase monomer, N-terminal domain"/>
    <property type="match status" value="1"/>
</dbReference>
<evidence type="ECO:0000259" key="1">
    <source>
        <dbReference type="Pfam" id="PF17425"/>
    </source>
</evidence>
<dbReference type="InterPro" id="IPR035391">
    <property type="entry name" value="Arylsulfotran_N"/>
</dbReference>
<sequence>MKKKHYIILLGLIIAAGFAFSRNLLPLVWAEPAPEQISSKVKTVKHKETNIYTKAYQKETDQQLAKWKTKQKYTVKDPLLVMNPYGTNTGALYFYGTSSKEVTVKCTVRAEGKDDYSYTLKNNSGKKDEQEFLITGLVPGKTNQVVLTFYDKNQNIYYKEAFRVTTAADSEIPAVSSLNSGSGTTKLSNGLFAMLGHDKTDNANIYLYDNSGTIRGKIPLNSYRSDRLLFIDGQMAYSYEEDKIALVNGLGKVTKTYSIDGYELHHDFAYDEESQKILCLVNDKNKDTIEDVLIAVDVKTGKVEKLIDFEDYFKEIRKTAKQREGGKNTYGGTELDWLHLNSFDLLEDGSLVLSSREQSTVIKMKNIYKSPSIDYLIHGGSLYEGTGLKKYQLKKSGTFVAQAGQHTITYEKDDSLADGQYYLYMFNNNYASSSAYTSFDWSLYPGTGEFESGTKSMYYKYLVDESKGTYKLVSSFTLPYSSIVSSVQHYHGNITYSSGMDKSYGEYDSKGNLIGKFTYDADKYAYRVLKYDFKNYWYSQD</sequence>
<proteinExistence type="predicted"/>
<dbReference type="KEGG" id="arf:AR1Y2_1266"/>
<dbReference type="SUPFAM" id="SSF51004">
    <property type="entry name" value="C-terminal (heme d1) domain of cytochrome cd1-nitrite reductase"/>
    <property type="match status" value="1"/>
</dbReference>
<keyword evidence="3" id="KW-1185">Reference proteome</keyword>